<keyword evidence="11" id="KW-1185">Reference proteome</keyword>
<sequence length="511" mass="55076">MKTEDKMQEIIIDGNSLTLEAVEQVACYNTPIRLSDSSKEKVTKCRAYVDKIIESGEIVYGLNTGFGKFSNVIIPEENIAELQLNLIRSHSTNIGEPYSEVQTRAIMLLRIAVLAKGHSGIRLETLETLVQMLNKGIQPIIPMRGSVGASGDLSPLSHLALVLIGEGEAIYKGERLPGASAMQKAGISPVQLAAKEGLALNNGTQVMTALGVLNLLEAERLCRYADIIAAMSIDALKGTPKAFDELIHNLRPHPGQKISAKNIRTLLEGSPLRESHRNCGNVQDAYSLRCTPQVNGAVRDACSYVRGILEIEINSATDNPLIFPDEGKVISGGNFHGEPLAIALDTLGLAISELASISERRIEQMLNPALSRGLSPFLATRPGIDSGFMIQQMTAASLVSENKVLAHPACVDSIPTSANQEDHISMGSISAIKLCQIVQNVASVLGIELLIACSALDQRQISTSPVLEKVKSALRENVAPLQGDRLMYPDVNKAIELVRSKRLDEICPEIG</sequence>
<evidence type="ECO:0000256" key="3">
    <source>
        <dbReference type="ARBA" id="ARBA00022808"/>
    </source>
</evidence>
<dbReference type="KEGG" id="caci:CLOAM0511"/>
<dbReference type="GO" id="GO:0005737">
    <property type="term" value="C:cytoplasm"/>
    <property type="evidence" value="ECO:0007669"/>
    <property type="project" value="UniProtKB-SubCell"/>
</dbReference>
<evidence type="ECO:0000313" key="11">
    <source>
        <dbReference type="Proteomes" id="UP000002019"/>
    </source>
</evidence>
<keyword evidence="3 6" id="KW-0369">Histidine metabolism</keyword>
<comment type="similarity">
    <text evidence="6 7">Belongs to the PAL/histidase family.</text>
</comment>
<dbReference type="FunFam" id="1.10.275.10:FF:000005">
    <property type="entry name" value="Histidine ammonia-lyase"/>
    <property type="match status" value="1"/>
</dbReference>
<dbReference type="FunFam" id="1.20.200.10:FF:000003">
    <property type="entry name" value="Histidine ammonia-lyase"/>
    <property type="match status" value="1"/>
</dbReference>
<keyword evidence="4 6" id="KW-0456">Lyase</keyword>
<evidence type="ECO:0000256" key="4">
    <source>
        <dbReference type="ARBA" id="ARBA00023239"/>
    </source>
</evidence>
<evidence type="ECO:0000256" key="8">
    <source>
        <dbReference type="RuleBase" id="RU004479"/>
    </source>
</evidence>
<evidence type="ECO:0000256" key="1">
    <source>
        <dbReference type="ARBA" id="ARBA00005113"/>
    </source>
</evidence>
<feature type="modified residue" description="2,3-didehydroalanine (Ser)" evidence="6">
    <location>
        <position position="150"/>
    </location>
</feature>
<dbReference type="STRING" id="459349.CLOAM0511"/>
<evidence type="ECO:0000256" key="6">
    <source>
        <dbReference type="HAMAP-Rule" id="MF_00229"/>
    </source>
</evidence>
<dbReference type="GO" id="GO:0019556">
    <property type="term" value="P:L-histidine catabolic process to glutamate and formamide"/>
    <property type="evidence" value="ECO:0007669"/>
    <property type="project" value="UniProtKB-UniPathway"/>
</dbReference>
<comment type="pathway">
    <text evidence="1 6 8">Amino-acid degradation; L-histidine degradation into L-glutamate; N-formimidoyl-L-glutamate from L-histidine: step 1/3.</text>
</comment>
<reference evidence="10 11" key="1">
    <citation type="journal article" date="2008" name="J. Bacteriol.">
        <title>'Candidatus Cloacamonas acidaminovorans': genome sequence reconstruction provides a first glimpse of a new bacterial division.</title>
        <authorList>
            <person name="Pelletier E."/>
            <person name="Kreimeyer A."/>
            <person name="Bocs S."/>
            <person name="Rouy Z."/>
            <person name="Gyapay G."/>
            <person name="Chouari R."/>
            <person name="Riviere D."/>
            <person name="Ganesan A."/>
            <person name="Daegelen P."/>
            <person name="Sghir A."/>
            <person name="Cohen G.N."/>
            <person name="Medigue C."/>
            <person name="Weissenbach J."/>
            <person name="Le Paslier D."/>
        </authorList>
    </citation>
    <scope>NUCLEOTIDE SEQUENCE [LARGE SCALE GENOMIC DNA]</scope>
    <source>
        <strain evidence="11">Evry</strain>
    </source>
</reference>
<name>B0VGH1_CLOAI</name>
<evidence type="ECO:0000256" key="9">
    <source>
        <dbReference type="RuleBase" id="RU004480"/>
    </source>
</evidence>
<keyword evidence="6" id="KW-0963">Cytoplasm</keyword>
<comment type="PTM">
    <text evidence="6">Contains an active site 4-methylidene-imidazol-5-one (MIO), which is formed autocatalytically by cyclization and dehydration of residues Ala-Ser-Gly.</text>
</comment>
<feature type="cross-link" description="5-imidazolinone (Ala-Gly)" evidence="6">
    <location>
        <begin position="149"/>
        <end position="151"/>
    </location>
</feature>
<dbReference type="PANTHER" id="PTHR10362">
    <property type="entry name" value="HISTIDINE AMMONIA-LYASE"/>
    <property type="match status" value="1"/>
</dbReference>
<dbReference type="PROSITE" id="PS00488">
    <property type="entry name" value="PAL_HISTIDASE"/>
    <property type="match status" value="1"/>
</dbReference>
<evidence type="ECO:0000256" key="2">
    <source>
        <dbReference type="ARBA" id="ARBA00012994"/>
    </source>
</evidence>
<dbReference type="UniPathway" id="UPA00379">
    <property type="reaction ID" value="UER00549"/>
</dbReference>
<dbReference type="NCBIfam" id="TIGR01225">
    <property type="entry name" value="hutH"/>
    <property type="match status" value="1"/>
</dbReference>
<evidence type="ECO:0000256" key="5">
    <source>
        <dbReference type="ARBA" id="ARBA00049269"/>
    </source>
</evidence>
<dbReference type="AlphaFoldDB" id="B0VGH1"/>
<dbReference type="InterPro" id="IPR008948">
    <property type="entry name" value="L-Aspartase-like"/>
</dbReference>
<dbReference type="CDD" id="cd00332">
    <property type="entry name" value="PAL-HAL"/>
    <property type="match status" value="1"/>
</dbReference>
<dbReference type="InterPro" id="IPR024083">
    <property type="entry name" value="Fumarase/histidase_N"/>
</dbReference>
<dbReference type="HAMAP" id="MF_00229">
    <property type="entry name" value="His_ammonia_lyase"/>
    <property type="match status" value="1"/>
</dbReference>
<dbReference type="Pfam" id="PF00221">
    <property type="entry name" value="Lyase_aromatic"/>
    <property type="match status" value="1"/>
</dbReference>
<accession>B0VGH1</accession>
<gene>
    <name evidence="6 10" type="primary">hutH</name>
    <name evidence="10" type="ordered locus">CLOAM0511</name>
</gene>
<dbReference type="SUPFAM" id="SSF48557">
    <property type="entry name" value="L-aspartase-like"/>
    <property type="match status" value="1"/>
</dbReference>
<protein>
    <recommendedName>
        <fullName evidence="2 6">Histidine ammonia-lyase</fullName>
        <shortName evidence="6">Histidase</shortName>
        <ecNumber evidence="2 6">4.3.1.3</ecNumber>
    </recommendedName>
</protein>
<evidence type="ECO:0000256" key="7">
    <source>
        <dbReference type="RuleBase" id="RU003954"/>
    </source>
</evidence>
<proteinExistence type="inferred from homology"/>
<dbReference type="GO" id="GO:0004397">
    <property type="term" value="F:histidine ammonia-lyase activity"/>
    <property type="evidence" value="ECO:0007669"/>
    <property type="project" value="UniProtKB-UniRule"/>
</dbReference>
<comment type="catalytic activity">
    <reaction evidence="5 6 8">
        <text>L-histidine = trans-urocanate + NH4(+)</text>
        <dbReference type="Rhea" id="RHEA:21232"/>
        <dbReference type="ChEBI" id="CHEBI:17771"/>
        <dbReference type="ChEBI" id="CHEBI:28938"/>
        <dbReference type="ChEBI" id="CHEBI:57595"/>
        <dbReference type="EC" id="4.3.1.3"/>
    </reaction>
</comment>
<dbReference type="eggNOG" id="COG2986">
    <property type="taxonomic scope" value="Bacteria"/>
</dbReference>
<dbReference type="InterPro" id="IPR001106">
    <property type="entry name" value="Aromatic_Lyase"/>
</dbReference>
<dbReference type="InterPro" id="IPR022313">
    <property type="entry name" value="Phe/His_NH3-lyase_AS"/>
</dbReference>
<dbReference type="Gene3D" id="1.20.200.10">
    <property type="entry name" value="Fumarase/aspartase (Central domain)"/>
    <property type="match status" value="1"/>
</dbReference>
<dbReference type="HOGENOM" id="CLU_014801_4_0_0"/>
<dbReference type="EMBL" id="CU466930">
    <property type="protein sequence ID" value="CAO80408.1"/>
    <property type="molecule type" value="Genomic_DNA"/>
</dbReference>
<dbReference type="EC" id="4.3.1.3" evidence="2 6"/>
<dbReference type="NCBIfam" id="NF006871">
    <property type="entry name" value="PRK09367.1"/>
    <property type="match status" value="1"/>
</dbReference>
<dbReference type="Proteomes" id="UP000002019">
    <property type="component" value="Chromosome"/>
</dbReference>
<dbReference type="Gene3D" id="1.10.275.10">
    <property type="entry name" value="Fumarase/aspartase (N-terminal domain)"/>
    <property type="match status" value="1"/>
</dbReference>
<comment type="subcellular location">
    <subcellularLocation>
        <location evidence="6 9">Cytoplasm</location>
    </subcellularLocation>
</comment>
<dbReference type="GO" id="GO:0019557">
    <property type="term" value="P:L-histidine catabolic process to glutamate and formate"/>
    <property type="evidence" value="ECO:0007669"/>
    <property type="project" value="UniProtKB-UniPathway"/>
</dbReference>
<evidence type="ECO:0000313" key="10">
    <source>
        <dbReference type="EMBL" id="CAO80408.1"/>
    </source>
</evidence>
<dbReference type="InterPro" id="IPR005921">
    <property type="entry name" value="HutH"/>
</dbReference>
<organism evidence="10 11">
    <name type="scientific">Cloacimonas acidaminovorans (strain Evry)</name>
    <dbReference type="NCBI Taxonomy" id="459349"/>
    <lineage>
        <taxon>Bacteria</taxon>
        <taxon>Pseudomonadati</taxon>
        <taxon>Candidatus Cloacimonadota</taxon>
        <taxon>Candidatus Cloacimonadia</taxon>
        <taxon>Candidatus Cloacimonadales</taxon>
        <taxon>Candidatus Cloacimonadaceae</taxon>
        <taxon>Candidatus Cloacimonas</taxon>
    </lineage>
</organism>